<sequence length="106" mass="10877">MQLADLQSNGAVVVGRDLDRGITASLATLDVTLSLDGKAVNSVDKGASWDAIVKDIAWLAGHAEARGLPLKAGQVIITGARALLKLDGATRVEGVLGDWGRVSCGV</sequence>
<evidence type="ECO:0000313" key="2">
    <source>
        <dbReference type="Proteomes" id="UP000602124"/>
    </source>
</evidence>
<evidence type="ECO:0000313" key="1">
    <source>
        <dbReference type="EMBL" id="MBJ3786125.1"/>
    </source>
</evidence>
<dbReference type="InterPro" id="IPR036663">
    <property type="entry name" value="Fumarylacetoacetase_C_sf"/>
</dbReference>
<dbReference type="PANTHER" id="PTHR30143:SF0">
    <property type="entry name" value="2-KETO-4-PENTENOATE HYDRATASE"/>
    <property type="match status" value="1"/>
</dbReference>
<proteinExistence type="predicted"/>
<protein>
    <recommendedName>
        <fullName evidence="3">Fumarylacetoacetase-like C-terminal domain-containing protein</fullName>
    </recommendedName>
</protein>
<dbReference type="AlphaFoldDB" id="A0A934J1N9"/>
<dbReference type="Gene3D" id="3.90.850.10">
    <property type="entry name" value="Fumarylacetoacetase-like, C-terminal domain"/>
    <property type="match status" value="1"/>
</dbReference>
<reference evidence="1" key="1">
    <citation type="submission" date="2020-12" db="EMBL/GenBank/DDBJ databases">
        <title>Devosia sp. MSA67 isolated from Mo River.</title>
        <authorList>
            <person name="Ma F."/>
            <person name="Zi Z."/>
        </authorList>
    </citation>
    <scope>NUCLEOTIDE SEQUENCE</scope>
    <source>
        <strain evidence="1">MSA67</strain>
    </source>
</reference>
<keyword evidence="2" id="KW-1185">Reference proteome</keyword>
<dbReference type="InterPro" id="IPR050772">
    <property type="entry name" value="Hydratase-Decarb/MhpD_sf"/>
</dbReference>
<dbReference type="Proteomes" id="UP000602124">
    <property type="component" value="Unassembled WGS sequence"/>
</dbReference>
<comment type="caution">
    <text evidence="1">The sequence shown here is derived from an EMBL/GenBank/DDBJ whole genome shotgun (WGS) entry which is preliminary data.</text>
</comment>
<dbReference type="GO" id="GO:0008684">
    <property type="term" value="F:2-oxopent-4-enoate hydratase activity"/>
    <property type="evidence" value="ECO:0007669"/>
    <property type="project" value="TreeGrafter"/>
</dbReference>
<evidence type="ECO:0008006" key="3">
    <source>
        <dbReference type="Google" id="ProtNLM"/>
    </source>
</evidence>
<organism evidence="1 2">
    <name type="scientific">Devosia sediminis</name>
    <dbReference type="NCBI Taxonomy" id="2798801"/>
    <lineage>
        <taxon>Bacteria</taxon>
        <taxon>Pseudomonadati</taxon>
        <taxon>Pseudomonadota</taxon>
        <taxon>Alphaproteobacteria</taxon>
        <taxon>Hyphomicrobiales</taxon>
        <taxon>Devosiaceae</taxon>
        <taxon>Devosia</taxon>
    </lineage>
</organism>
<accession>A0A934J1N9</accession>
<dbReference type="PANTHER" id="PTHR30143">
    <property type="entry name" value="ACID HYDRATASE"/>
    <property type="match status" value="1"/>
</dbReference>
<dbReference type="RefSeq" id="WP_198877303.1">
    <property type="nucleotide sequence ID" value="NZ_JAEKMH010000003.1"/>
</dbReference>
<gene>
    <name evidence="1" type="ORF">JEQ47_15485</name>
</gene>
<dbReference type="GO" id="GO:0005737">
    <property type="term" value="C:cytoplasm"/>
    <property type="evidence" value="ECO:0007669"/>
    <property type="project" value="TreeGrafter"/>
</dbReference>
<name>A0A934J1N9_9HYPH</name>
<dbReference type="SUPFAM" id="SSF56529">
    <property type="entry name" value="FAH"/>
    <property type="match status" value="1"/>
</dbReference>
<dbReference type="EMBL" id="JAEKMH010000003">
    <property type="protein sequence ID" value="MBJ3786125.1"/>
    <property type="molecule type" value="Genomic_DNA"/>
</dbReference>